<dbReference type="GO" id="GO:0004888">
    <property type="term" value="F:transmembrane signaling receptor activity"/>
    <property type="evidence" value="ECO:0007669"/>
    <property type="project" value="InterPro"/>
</dbReference>
<dbReference type="InterPro" id="IPR004089">
    <property type="entry name" value="MCPsignal_dom"/>
</dbReference>
<proteinExistence type="inferred from homology"/>
<evidence type="ECO:0000313" key="6">
    <source>
        <dbReference type="EMBL" id="SDD90757.1"/>
    </source>
</evidence>
<protein>
    <submittedName>
        <fullName evidence="6">Methyl-accepting chemotaxis protein</fullName>
    </submittedName>
</protein>
<evidence type="ECO:0000256" key="1">
    <source>
        <dbReference type="ARBA" id="ARBA00022481"/>
    </source>
</evidence>
<comment type="similarity">
    <text evidence="3">Belongs to the methyl-accepting chemotaxis (MCP) protein family.</text>
</comment>
<dbReference type="Pfam" id="PF00015">
    <property type="entry name" value="MCPsignal"/>
    <property type="match status" value="1"/>
</dbReference>
<dbReference type="InterPro" id="IPR051310">
    <property type="entry name" value="MCP_chemotaxis"/>
</dbReference>
<evidence type="ECO:0000313" key="7">
    <source>
        <dbReference type="Proteomes" id="UP000199603"/>
    </source>
</evidence>
<evidence type="ECO:0000256" key="4">
    <source>
        <dbReference type="PROSITE-ProRule" id="PRU00284"/>
    </source>
</evidence>
<dbReference type="GO" id="GO:0007165">
    <property type="term" value="P:signal transduction"/>
    <property type="evidence" value="ECO:0007669"/>
    <property type="project" value="UniProtKB-KW"/>
</dbReference>
<dbReference type="PROSITE" id="PS50111">
    <property type="entry name" value="CHEMOTAXIS_TRANSDUC_2"/>
    <property type="match status" value="1"/>
</dbReference>
<dbReference type="PANTHER" id="PTHR43531:SF14">
    <property type="entry name" value="METHYL-ACCEPTING CHEMOTAXIS PROTEIN I-RELATED"/>
    <property type="match status" value="1"/>
</dbReference>
<gene>
    <name evidence="6" type="ORF">SAMN04488509_11050</name>
</gene>
<keyword evidence="7" id="KW-1185">Reference proteome</keyword>
<dbReference type="InterPro" id="IPR004090">
    <property type="entry name" value="Chemotax_Me-accpt_rcpt"/>
</dbReference>
<dbReference type="STRING" id="265719.SAMN04488509_11050"/>
<dbReference type="PANTHER" id="PTHR43531">
    <property type="entry name" value="PROTEIN ICFG"/>
    <property type="match status" value="1"/>
</dbReference>
<dbReference type="PRINTS" id="PR00260">
    <property type="entry name" value="CHEMTRNSDUCR"/>
</dbReference>
<dbReference type="SUPFAM" id="SSF58104">
    <property type="entry name" value="Methyl-accepting chemotaxis protein (MCP) signaling domain"/>
    <property type="match status" value="1"/>
</dbReference>
<reference evidence="6 7" key="1">
    <citation type="submission" date="2016-10" db="EMBL/GenBank/DDBJ databases">
        <authorList>
            <person name="de Groot N.N."/>
        </authorList>
    </citation>
    <scope>NUCLEOTIDE SEQUENCE [LARGE SCALE GENOMIC DNA]</scope>
    <source>
        <strain evidence="6 7">DSM 16957</strain>
    </source>
</reference>
<accession>A0A1G6YM68</accession>
<dbReference type="OrthoDB" id="2489132at2"/>
<dbReference type="Proteomes" id="UP000199603">
    <property type="component" value="Unassembled WGS sequence"/>
</dbReference>
<evidence type="ECO:0000256" key="3">
    <source>
        <dbReference type="ARBA" id="ARBA00029447"/>
    </source>
</evidence>
<dbReference type="RefSeq" id="WP_143006692.1">
    <property type="nucleotide sequence ID" value="NZ_FNAG01000010.1"/>
</dbReference>
<feature type="domain" description="Methyl-accepting transducer" evidence="5">
    <location>
        <begin position="140"/>
        <end position="369"/>
    </location>
</feature>
<dbReference type="Gene3D" id="1.10.287.950">
    <property type="entry name" value="Methyl-accepting chemotaxis protein"/>
    <property type="match status" value="1"/>
</dbReference>
<evidence type="ECO:0000259" key="5">
    <source>
        <dbReference type="PROSITE" id="PS50111"/>
    </source>
</evidence>
<name>A0A1G6YM68_9GAMM</name>
<evidence type="ECO:0000256" key="2">
    <source>
        <dbReference type="ARBA" id="ARBA00023224"/>
    </source>
</evidence>
<organism evidence="6 7">
    <name type="scientific">Aquimonas voraii</name>
    <dbReference type="NCBI Taxonomy" id="265719"/>
    <lineage>
        <taxon>Bacteria</taxon>
        <taxon>Pseudomonadati</taxon>
        <taxon>Pseudomonadota</taxon>
        <taxon>Gammaproteobacteria</taxon>
        <taxon>Lysobacterales</taxon>
        <taxon>Lysobacteraceae</taxon>
        <taxon>Aquimonas</taxon>
    </lineage>
</organism>
<keyword evidence="2 4" id="KW-0807">Transducer</keyword>
<sequence length="560" mass="60046">MNESIDLSVLHLLPQPMAWIDADLGLRLCNPAMAGLLGLDPASPGSANGLGLAPEQFRQEAENVLVRSQRLRLWPWQQGWLLTQAPAAPGDLLAMAASQLQACDLSLPSVPADLAEDPRLAMLRSGFGNLSEALRQAVQLVREVAAAVPALNRGSADVREASGLQVDEIDHAQASAEALASGLRQAGEALTAVRSMADEAAQLAGSGSSTAESFHQTMKAVEESTRRADSIIEMIDSVALQTNILSINAGIEAARAGDAGRGFAVVAREIRALSERTAGAARDVRGTLDGIHSRMGDGLRQAGETRAVLDRAITLMQRAGQAMRDSGARVGEQIEAVAGLQSVLGDVAGHARDNLSSVESMLARSGDMATGIGTLEDCVGLFRLSPDPLAEPRHARALQLARSGAEQVGHVLESALAARRLREDALFSREYTPIPRTEPQKHSTAFDALCDELLPPLQEPLVSAEAWVVYAITANRDGYVPTHNDRYCQPLTGDPKHDLVHNRTKRIFGDRVGRTVGAHTDPFRLQVYRRDTGQIMFDLSVPIRVKGRHWGGFRVGYSLL</sequence>
<dbReference type="EMBL" id="FNAG01000010">
    <property type="protein sequence ID" value="SDD90757.1"/>
    <property type="molecule type" value="Genomic_DNA"/>
</dbReference>
<dbReference type="SMART" id="SM00283">
    <property type="entry name" value="MA"/>
    <property type="match status" value="1"/>
</dbReference>
<keyword evidence="1" id="KW-0488">Methylation</keyword>
<dbReference type="GO" id="GO:0006935">
    <property type="term" value="P:chemotaxis"/>
    <property type="evidence" value="ECO:0007669"/>
    <property type="project" value="InterPro"/>
</dbReference>
<dbReference type="AlphaFoldDB" id="A0A1G6YM68"/>
<dbReference type="GO" id="GO:0005886">
    <property type="term" value="C:plasma membrane"/>
    <property type="evidence" value="ECO:0007669"/>
    <property type="project" value="TreeGrafter"/>
</dbReference>